<keyword evidence="1" id="KW-0805">Transcription regulation</keyword>
<sequence>MSFRQMNAVIPQFQRIEIARDSRLIMPEAGFEKLLVVRQGYLIAITESGEVRPVSHGYACHSAAGPVKLQPPAGREAEYAVLTYRITPEGAPWDWNGPQRVLSENKVRYMVDGLLQAQEDQQGMDGEEAEAQRFRNRMMLERILSFFMYESRLNEERRNSDAQIEKSVHYLEEHYMLKLTLPMLAERAGLSTGHYGVLFKERTGMTPSRYLKRLRVEKAKQLFDQGERSASKAAQSVGFADYFHFSRTYKGLTGLSPSEYMHKLEEIE</sequence>
<evidence type="ECO:0000256" key="3">
    <source>
        <dbReference type="ARBA" id="ARBA00023163"/>
    </source>
</evidence>
<dbReference type="InterPro" id="IPR018060">
    <property type="entry name" value="HTH_AraC"/>
</dbReference>
<keyword evidence="2" id="KW-0238">DNA-binding</keyword>
<reference evidence="5" key="1">
    <citation type="submission" date="2023-04" db="EMBL/GenBank/DDBJ databases">
        <title>Comparative genomic analysis of Cohnella hashimotonis sp. nov., isolated from the International Space Station.</title>
        <authorList>
            <person name="Venkateswaran K."/>
            <person name="Simpson A."/>
        </authorList>
    </citation>
    <scope>NUCLEOTIDE SEQUENCE</scope>
    <source>
        <strain evidence="5">F6_2S_P_1</strain>
    </source>
</reference>
<dbReference type="RefSeq" id="WP_282912312.1">
    <property type="nucleotide sequence ID" value="NZ_JAGRPV010000001.1"/>
</dbReference>
<protein>
    <submittedName>
        <fullName evidence="5">AraC family transcriptional regulator</fullName>
    </submittedName>
</protein>
<proteinExistence type="predicted"/>
<dbReference type="Pfam" id="PF12833">
    <property type="entry name" value="HTH_18"/>
    <property type="match status" value="1"/>
</dbReference>
<evidence type="ECO:0000313" key="6">
    <source>
        <dbReference type="Proteomes" id="UP001161691"/>
    </source>
</evidence>
<dbReference type="PANTHER" id="PTHR43280:SF30">
    <property type="entry name" value="MMSAB OPERON REGULATORY PROTEIN"/>
    <property type="match status" value="1"/>
</dbReference>
<evidence type="ECO:0000256" key="2">
    <source>
        <dbReference type="ARBA" id="ARBA00023125"/>
    </source>
</evidence>
<evidence type="ECO:0000259" key="4">
    <source>
        <dbReference type="PROSITE" id="PS01124"/>
    </source>
</evidence>
<dbReference type="Gene3D" id="1.10.10.60">
    <property type="entry name" value="Homeodomain-like"/>
    <property type="match status" value="2"/>
</dbReference>
<organism evidence="5 6">
    <name type="scientific">Cohnella hashimotonis</name>
    <dbReference type="NCBI Taxonomy" id="2826895"/>
    <lineage>
        <taxon>Bacteria</taxon>
        <taxon>Bacillati</taxon>
        <taxon>Bacillota</taxon>
        <taxon>Bacilli</taxon>
        <taxon>Bacillales</taxon>
        <taxon>Paenibacillaceae</taxon>
        <taxon>Cohnella</taxon>
    </lineage>
</organism>
<dbReference type="InterPro" id="IPR009057">
    <property type="entry name" value="Homeodomain-like_sf"/>
</dbReference>
<keyword evidence="6" id="KW-1185">Reference proteome</keyword>
<accession>A0ABT6TS80</accession>
<dbReference type="SMART" id="SM00342">
    <property type="entry name" value="HTH_ARAC"/>
    <property type="match status" value="1"/>
</dbReference>
<dbReference type="PANTHER" id="PTHR43280">
    <property type="entry name" value="ARAC-FAMILY TRANSCRIPTIONAL REGULATOR"/>
    <property type="match status" value="1"/>
</dbReference>
<gene>
    <name evidence="5" type="ORF">KB449_32540</name>
</gene>
<dbReference type="Proteomes" id="UP001161691">
    <property type="component" value="Unassembled WGS sequence"/>
</dbReference>
<name>A0ABT6TS80_9BACL</name>
<dbReference type="SUPFAM" id="SSF46689">
    <property type="entry name" value="Homeodomain-like"/>
    <property type="match status" value="2"/>
</dbReference>
<keyword evidence="3" id="KW-0804">Transcription</keyword>
<comment type="caution">
    <text evidence="5">The sequence shown here is derived from an EMBL/GenBank/DDBJ whole genome shotgun (WGS) entry which is preliminary data.</text>
</comment>
<dbReference type="PROSITE" id="PS01124">
    <property type="entry name" value="HTH_ARAC_FAMILY_2"/>
    <property type="match status" value="1"/>
</dbReference>
<feature type="domain" description="HTH araC/xylS-type" evidence="4">
    <location>
        <begin position="165"/>
        <end position="263"/>
    </location>
</feature>
<dbReference type="EMBL" id="JAGRPV010000001">
    <property type="protein sequence ID" value="MDI4649702.1"/>
    <property type="molecule type" value="Genomic_DNA"/>
</dbReference>
<evidence type="ECO:0000313" key="5">
    <source>
        <dbReference type="EMBL" id="MDI4649702.1"/>
    </source>
</evidence>
<evidence type="ECO:0000256" key="1">
    <source>
        <dbReference type="ARBA" id="ARBA00023015"/>
    </source>
</evidence>